<evidence type="ECO:0000256" key="6">
    <source>
        <dbReference type="SAM" id="Coils"/>
    </source>
</evidence>
<comment type="similarity">
    <text evidence="2">Belongs to the TPX2 family.</text>
</comment>
<protein>
    <recommendedName>
        <fullName evidence="8">TPX2 C-terminal domain-containing protein</fullName>
    </recommendedName>
</protein>
<sequence>MGIESSEAHIDKEPDGVIVYSNILTNDSTYENSSPQDAGPQPVEISNENTEAQDCVVKECNSETKLTNKEVEALDDNKKTRSSGKKSAKSAVGNCKAKCTVPQPFALATEKRASNGIRASNGAEFDNITGGVKQNPTGSPIALKKPLQSDNKKLSDEDNCSVASSNLAPSRKFKTTLASAPVFKSSQRAERRKEFFSKLEEKHQALEAEKSQYEARIKEEAEEAIKQLRKSLLFKASPMPSFYHEGPTPKVELKKAPPTRAKSPKWGRRKSFSDAKSGDIGEEEARISFPVFGDRKDGPTIKNGEACSSRKLIGERCVNIAVHS</sequence>
<dbReference type="PANTHER" id="PTHR46372">
    <property type="entry name" value="PROTEIN WVD2-LIKE 3"/>
    <property type="match status" value="1"/>
</dbReference>
<feature type="region of interest" description="Disordered" evidence="7">
    <location>
        <begin position="245"/>
        <end position="281"/>
    </location>
</feature>
<dbReference type="Proteomes" id="UP001632038">
    <property type="component" value="Unassembled WGS sequence"/>
</dbReference>
<evidence type="ECO:0000313" key="10">
    <source>
        <dbReference type="Proteomes" id="UP001632038"/>
    </source>
</evidence>
<dbReference type="InterPro" id="IPR044806">
    <property type="entry name" value="WVD2/WDL1-4"/>
</dbReference>
<evidence type="ECO:0000259" key="8">
    <source>
        <dbReference type="Pfam" id="PF06886"/>
    </source>
</evidence>
<feature type="region of interest" description="Disordered" evidence="7">
    <location>
        <begin position="67"/>
        <end position="90"/>
    </location>
</feature>
<evidence type="ECO:0000256" key="5">
    <source>
        <dbReference type="ARBA" id="ARBA00023212"/>
    </source>
</evidence>
<comment type="subcellular location">
    <subcellularLocation>
        <location evidence="1">Cytoplasm</location>
        <location evidence="1">Cytoskeleton</location>
    </subcellularLocation>
</comment>
<evidence type="ECO:0000256" key="1">
    <source>
        <dbReference type="ARBA" id="ARBA00004245"/>
    </source>
</evidence>
<evidence type="ECO:0000313" key="9">
    <source>
        <dbReference type="EMBL" id="KAL3634523.1"/>
    </source>
</evidence>
<feature type="compositionally biased region" description="Basic and acidic residues" evidence="7">
    <location>
        <begin position="67"/>
        <end position="79"/>
    </location>
</feature>
<dbReference type="EMBL" id="JAVIJP010000028">
    <property type="protein sequence ID" value="KAL3634523.1"/>
    <property type="molecule type" value="Genomic_DNA"/>
</dbReference>
<feature type="domain" description="TPX2 C-terminal" evidence="8">
    <location>
        <begin position="182"/>
        <end position="256"/>
    </location>
</feature>
<feature type="coiled-coil region" evidence="6">
    <location>
        <begin position="196"/>
        <end position="223"/>
    </location>
</feature>
<evidence type="ECO:0000256" key="3">
    <source>
        <dbReference type="ARBA" id="ARBA00022490"/>
    </source>
</evidence>
<dbReference type="GO" id="GO:0005874">
    <property type="term" value="C:microtubule"/>
    <property type="evidence" value="ECO:0007669"/>
    <property type="project" value="UniProtKB-KW"/>
</dbReference>
<keyword evidence="6" id="KW-0175">Coiled coil</keyword>
<name>A0ABD3CWZ9_9LAMI</name>
<comment type="caution">
    <text evidence="9">The sequence shown here is derived from an EMBL/GenBank/DDBJ whole genome shotgun (WGS) entry which is preliminary data.</text>
</comment>
<dbReference type="Pfam" id="PF06886">
    <property type="entry name" value="TPX2"/>
    <property type="match status" value="1"/>
</dbReference>
<keyword evidence="5" id="KW-0206">Cytoskeleton</keyword>
<keyword evidence="4" id="KW-0493">Microtubule</keyword>
<feature type="compositionally biased region" description="Basic and acidic residues" evidence="7">
    <location>
        <begin position="271"/>
        <end position="281"/>
    </location>
</feature>
<gene>
    <name evidence="9" type="ORF">CASFOL_021577</name>
</gene>
<proteinExistence type="inferred from homology"/>
<feature type="region of interest" description="Disordered" evidence="7">
    <location>
        <begin position="121"/>
        <end position="164"/>
    </location>
</feature>
<accession>A0ABD3CWZ9</accession>
<keyword evidence="10" id="KW-1185">Reference proteome</keyword>
<evidence type="ECO:0000256" key="7">
    <source>
        <dbReference type="SAM" id="MobiDB-lite"/>
    </source>
</evidence>
<dbReference type="AlphaFoldDB" id="A0ABD3CWZ9"/>
<dbReference type="PANTHER" id="PTHR46372:SF2">
    <property type="entry name" value="PROTEIN WVD2-LIKE 3"/>
    <property type="match status" value="1"/>
</dbReference>
<organism evidence="9 10">
    <name type="scientific">Castilleja foliolosa</name>
    <dbReference type="NCBI Taxonomy" id="1961234"/>
    <lineage>
        <taxon>Eukaryota</taxon>
        <taxon>Viridiplantae</taxon>
        <taxon>Streptophyta</taxon>
        <taxon>Embryophyta</taxon>
        <taxon>Tracheophyta</taxon>
        <taxon>Spermatophyta</taxon>
        <taxon>Magnoliopsida</taxon>
        <taxon>eudicotyledons</taxon>
        <taxon>Gunneridae</taxon>
        <taxon>Pentapetalae</taxon>
        <taxon>asterids</taxon>
        <taxon>lamiids</taxon>
        <taxon>Lamiales</taxon>
        <taxon>Orobanchaceae</taxon>
        <taxon>Pedicularideae</taxon>
        <taxon>Castillejinae</taxon>
        <taxon>Castilleja</taxon>
    </lineage>
</organism>
<dbReference type="InterPro" id="IPR027329">
    <property type="entry name" value="TPX2_C"/>
</dbReference>
<keyword evidence="3" id="KW-0963">Cytoplasm</keyword>
<evidence type="ECO:0000256" key="2">
    <source>
        <dbReference type="ARBA" id="ARBA00005885"/>
    </source>
</evidence>
<evidence type="ECO:0000256" key="4">
    <source>
        <dbReference type="ARBA" id="ARBA00022701"/>
    </source>
</evidence>
<reference evidence="10" key="1">
    <citation type="journal article" date="2024" name="IScience">
        <title>Strigolactones Initiate the Formation of Haustorium-like Structures in Castilleja.</title>
        <authorList>
            <person name="Buerger M."/>
            <person name="Peterson D."/>
            <person name="Chory J."/>
        </authorList>
    </citation>
    <scope>NUCLEOTIDE SEQUENCE [LARGE SCALE GENOMIC DNA]</scope>
</reference>